<gene>
    <name evidence="2" type="ORF">PAC_13514</name>
</gene>
<feature type="signal peptide" evidence="1">
    <location>
        <begin position="1"/>
        <end position="23"/>
    </location>
</feature>
<evidence type="ECO:0000256" key="1">
    <source>
        <dbReference type="SAM" id="SignalP"/>
    </source>
</evidence>
<dbReference type="EMBL" id="FJOG01000024">
    <property type="protein sequence ID" value="CZR63617.1"/>
    <property type="molecule type" value="Genomic_DNA"/>
</dbReference>
<keyword evidence="1" id="KW-0732">Signal</keyword>
<feature type="chain" id="PRO_5012679458" evidence="1">
    <location>
        <begin position="24"/>
        <end position="302"/>
    </location>
</feature>
<protein>
    <submittedName>
        <fullName evidence="2">Uncharacterized protein</fullName>
    </submittedName>
</protein>
<organism evidence="2 3">
    <name type="scientific">Phialocephala subalpina</name>
    <dbReference type="NCBI Taxonomy" id="576137"/>
    <lineage>
        <taxon>Eukaryota</taxon>
        <taxon>Fungi</taxon>
        <taxon>Dikarya</taxon>
        <taxon>Ascomycota</taxon>
        <taxon>Pezizomycotina</taxon>
        <taxon>Leotiomycetes</taxon>
        <taxon>Helotiales</taxon>
        <taxon>Mollisiaceae</taxon>
        <taxon>Phialocephala</taxon>
        <taxon>Phialocephala fortinii species complex</taxon>
    </lineage>
</organism>
<reference evidence="2 3" key="1">
    <citation type="submission" date="2016-03" db="EMBL/GenBank/DDBJ databases">
        <authorList>
            <person name="Ploux O."/>
        </authorList>
    </citation>
    <scope>NUCLEOTIDE SEQUENCE [LARGE SCALE GENOMIC DNA]</scope>
    <source>
        <strain evidence="2 3">UAMH 11012</strain>
    </source>
</reference>
<evidence type="ECO:0000313" key="2">
    <source>
        <dbReference type="EMBL" id="CZR63617.1"/>
    </source>
</evidence>
<proteinExistence type="predicted"/>
<evidence type="ECO:0000313" key="3">
    <source>
        <dbReference type="Proteomes" id="UP000184330"/>
    </source>
</evidence>
<dbReference type="Proteomes" id="UP000184330">
    <property type="component" value="Unassembled WGS sequence"/>
</dbReference>
<keyword evidence="3" id="KW-1185">Reference proteome</keyword>
<sequence>MLSLLNYTTLILSLFPLFSVIEAQSSISTSNSTGYTDYNLTLTGDPEDTTYDTLDTPANVSTTYPPPDVYLNASVHIGEIDILVANLSAKINLDAQVLNLLKFNAGVDLSIDRVSLTIQNVTAKVLLEARLENLVLMIDDILHSLDLNPVLATLGQDLTNITNTTIGALTGATANTKRNVPLSYDLAHNILYSTNDYSGNTHRNRLLAQNGDIVDQYLNNDGDVQRSVVVGNYLKDMTFNGENVTTTIDGRPAQQLEFVYEPFRGLSVVSFVWVAGGGGGAEVLGTQVLSERFAGGESSIGD</sequence>
<accession>A0A1L7XF91</accession>
<name>A0A1L7XF91_9HELO</name>
<dbReference type="AlphaFoldDB" id="A0A1L7XF91"/>
<dbReference type="OrthoDB" id="4148174at2759"/>